<dbReference type="Proteomes" id="UP000316199">
    <property type="component" value="Unassembled WGS sequence"/>
</dbReference>
<dbReference type="PROSITE" id="PS50109">
    <property type="entry name" value="HIS_KIN"/>
    <property type="match status" value="1"/>
</dbReference>
<keyword evidence="7" id="KW-0418">Kinase</keyword>
<evidence type="ECO:0000256" key="5">
    <source>
        <dbReference type="ARBA" id="ARBA00022679"/>
    </source>
</evidence>
<dbReference type="Pfam" id="PF00512">
    <property type="entry name" value="HisKA"/>
    <property type="match status" value="1"/>
</dbReference>
<feature type="domain" description="Histidine kinase" evidence="11">
    <location>
        <begin position="493"/>
        <end position="706"/>
    </location>
</feature>
<evidence type="ECO:0000256" key="3">
    <source>
        <dbReference type="ARBA" id="ARBA00012438"/>
    </source>
</evidence>
<dbReference type="Gene3D" id="6.10.340.10">
    <property type="match status" value="1"/>
</dbReference>
<dbReference type="SUPFAM" id="SSF55874">
    <property type="entry name" value="ATPase domain of HSP90 chaperone/DNA topoisomerase II/histidine kinase"/>
    <property type="match status" value="1"/>
</dbReference>
<dbReference type="Gene3D" id="2.60.40.1190">
    <property type="match status" value="1"/>
</dbReference>
<dbReference type="InterPro" id="IPR036097">
    <property type="entry name" value="HisK_dim/P_sf"/>
</dbReference>
<feature type="transmembrane region" description="Helical" evidence="10">
    <location>
        <begin position="12"/>
        <end position="31"/>
    </location>
</feature>
<dbReference type="SUPFAM" id="SSF47384">
    <property type="entry name" value="Homodimeric domain of signal transducing histidine kinase"/>
    <property type="match status" value="1"/>
</dbReference>
<evidence type="ECO:0000256" key="7">
    <source>
        <dbReference type="ARBA" id="ARBA00022777"/>
    </source>
</evidence>
<evidence type="ECO:0000313" key="13">
    <source>
        <dbReference type="EMBL" id="RZO76835.1"/>
    </source>
</evidence>
<protein>
    <recommendedName>
        <fullName evidence="3">histidine kinase</fullName>
        <ecNumber evidence="3">2.7.13.3</ecNumber>
    </recommendedName>
</protein>
<keyword evidence="4" id="KW-0597">Phosphoprotein</keyword>
<accession>A0A520S2Y5</accession>
<dbReference type="EC" id="2.7.13.3" evidence="3"/>
<dbReference type="InterPro" id="IPR005467">
    <property type="entry name" value="His_kinase_dom"/>
</dbReference>
<keyword evidence="6 10" id="KW-0812">Transmembrane</keyword>
<dbReference type="InterPro" id="IPR003594">
    <property type="entry name" value="HATPase_dom"/>
</dbReference>
<keyword evidence="5" id="KW-0808">Transferase</keyword>
<dbReference type="SMART" id="SM00388">
    <property type="entry name" value="HisKA"/>
    <property type="match status" value="1"/>
</dbReference>
<comment type="catalytic activity">
    <reaction evidence="1">
        <text>ATP + protein L-histidine = ADP + protein N-phospho-L-histidine.</text>
        <dbReference type="EC" id="2.7.13.3"/>
    </reaction>
</comment>
<sequence length="709" mass="79723">MARSILRGPKLGTKLLILMSLALVVIPWFSYQYLREMEEFLVDSQANAQLLTAEGISTLLNGRSDLFDDLPLSPEGYEQLFAHPLENPIRIDGEDNDWENVLDYQIEFGGFLSQDNSPTVPNQFHLVLGEHNDQIFTLLHVNDDHLVFRDRNILRLDLSDHIRIEFTGHDGITKRYVLTMTDPGVTTAYPMSDWRYAIGAAENRIQGFLTQNDNGYSIEFRIPLELIGSTSPTFGLVVVDVDDEDTRVIESITATLPSDDKEAFGLVLLKSPEVLRIVEGLGYSGANIQVIDRQGRIRVDEGGIQLLSSNFQENKDENWFFFINFLLESLYSIAEPRLRTTTGEVESRVIKEALSGNANFERKFSPEEGELIIAAHPIIAEDEIIGAVILKQNTDRILKLRRDGLTQIVNFSVFSILIFVALILAFSVRLARRIRKLGGEATNAIDVYGRLQTNRLLAETESDDELGDLARSFSGMLARLHQHTQFLENMPRTLRHEINNPLNTLSTSLQNLENEPSTKDRKKYLDSAKRAVMRIGTIVQNLADAASLEEALEAEEFELIDLSTLTRSYINNCQAIHSNRNFEFIGNQNNVICKVSDSRIEQVLDKLVENALDFSVDQSSIIIGLTSDEVNVTLFVKNYGPTIPNGHIDRIFDSMVSIRDTDTRMHFGMGLYIVRVIAEHHGGSVMAENLSNGNGVTISIKLPSYHPLP</sequence>
<comment type="subcellular location">
    <subcellularLocation>
        <location evidence="2">Membrane</location>
    </subcellularLocation>
</comment>
<evidence type="ECO:0000256" key="10">
    <source>
        <dbReference type="SAM" id="Phobius"/>
    </source>
</evidence>
<dbReference type="GO" id="GO:0000155">
    <property type="term" value="F:phosphorelay sensor kinase activity"/>
    <property type="evidence" value="ECO:0007669"/>
    <property type="project" value="InterPro"/>
</dbReference>
<dbReference type="InterPro" id="IPR050428">
    <property type="entry name" value="TCS_sensor_his_kinase"/>
</dbReference>
<organism evidence="13 14">
    <name type="scientific">OM182 bacterium</name>
    <dbReference type="NCBI Taxonomy" id="2510334"/>
    <lineage>
        <taxon>Bacteria</taxon>
        <taxon>Pseudomonadati</taxon>
        <taxon>Pseudomonadota</taxon>
        <taxon>Gammaproteobacteria</taxon>
        <taxon>OMG group</taxon>
        <taxon>OM182 clade</taxon>
    </lineage>
</organism>
<keyword evidence="10" id="KW-0472">Membrane</keyword>
<evidence type="ECO:0000256" key="1">
    <source>
        <dbReference type="ARBA" id="ARBA00000085"/>
    </source>
</evidence>
<dbReference type="SMART" id="SM00387">
    <property type="entry name" value="HATPase_c"/>
    <property type="match status" value="1"/>
</dbReference>
<comment type="caution">
    <text evidence="13">The sequence shown here is derived from an EMBL/GenBank/DDBJ whole genome shotgun (WGS) entry which is preliminary data.</text>
</comment>
<evidence type="ECO:0000313" key="14">
    <source>
        <dbReference type="Proteomes" id="UP000316199"/>
    </source>
</evidence>
<dbReference type="PANTHER" id="PTHR45436:SF5">
    <property type="entry name" value="SENSOR HISTIDINE KINASE TRCS"/>
    <property type="match status" value="1"/>
</dbReference>
<feature type="domain" description="HAMP" evidence="12">
    <location>
        <begin position="459"/>
        <end position="485"/>
    </location>
</feature>
<name>A0A520S2Y5_9GAMM</name>
<dbReference type="EMBL" id="SHAG01000007">
    <property type="protein sequence ID" value="RZO76835.1"/>
    <property type="molecule type" value="Genomic_DNA"/>
</dbReference>
<feature type="transmembrane region" description="Helical" evidence="10">
    <location>
        <begin position="408"/>
        <end position="428"/>
    </location>
</feature>
<proteinExistence type="predicted"/>
<evidence type="ECO:0000256" key="9">
    <source>
        <dbReference type="ARBA" id="ARBA00023012"/>
    </source>
</evidence>
<dbReference type="InterPro" id="IPR003661">
    <property type="entry name" value="HisK_dim/P_dom"/>
</dbReference>
<dbReference type="PROSITE" id="PS50885">
    <property type="entry name" value="HAMP"/>
    <property type="match status" value="1"/>
</dbReference>
<dbReference type="Gene3D" id="1.10.287.130">
    <property type="match status" value="1"/>
</dbReference>
<evidence type="ECO:0000256" key="4">
    <source>
        <dbReference type="ARBA" id="ARBA00022553"/>
    </source>
</evidence>
<keyword evidence="9" id="KW-0902">Two-component regulatory system</keyword>
<evidence type="ECO:0000256" key="8">
    <source>
        <dbReference type="ARBA" id="ARBA00022989"/>
    </source>
</evidence>
<dbReference type="CDD" id="cd00082">
    <property type="entry name" value="HisKA"/>
    <property type="match status" value="1"/>
</dbReference>
<evidence type="ECO:0000259" key="11">
    <source>
        <dbReference type="PROSITE" id="PS50109"/>
    </source>
</evidence>
<gene>
    <name evidence="13" type="ORF">EVA68_03045</name>
</gene>
<keyword evidence="8 10" id="KW-1133">Transmembrane helix</keyword>
<dbReference type="Pfam" id="PF02518">
    <property type="entry name" value="HATPase_c"/>
    <property type="match status" value="1"/>
</dbReference>
<dbReference type="CDD" id="cd06225">
    <property type="entry name" value="HAMP"/>
    <property type="match status" value="1"/>
</dbReference>
<reference evidence="13 14" key="1">
    <citation type="submission" date="2019-02" db="EMBL/GenBank/DDBJ databases">
        <title>Prokaryotic population dynamics and viral predation in marine succession experiment using metagenomics: the confinement effect.</title>
        <authorList>
            <person name="Haro-Moreno J.M."/>
            <person name="Rodriguez-Valera F."/>
            <person name="Lopez-Perez M."/>
        </authorList>
    </citation>
    <scope>NUCLEOTIDE SEQUENCE [LARGE SCALE GENOMIC DNA]</scope>
    <source>
        <strain evidence="13">MED-G157</strain>
    </source>
</reference>
<dbReference type="PANTHER" id="PTHR45436">
    <property type="entry name" value="SENSOR HISTIDINE KINASE YKOH"/>
    <property type="match status" value="1"/>
</dbReference>
<dbReference type="InterPro" id="IPR003660">
    <property type="entry name" value="HAMP_dom"/>
</dbReference>
<dbReference type="InterPro" id="IPR036890">
    <property type="entry name" value="HATPase_C_sf"/>
</dbReference>
<dbReference type="AlphaFoldDB" id="A0A520S2Y5"/>
<dbReference type="Gene3D" id="3.30.565.10">
    <property type="entry name" value="Histidine kinase-like ATPase, C-terminal domain"/>
    <property type="match status" value="1"/>
</dbReference>
<dbReference type="GO" id="GO:0016020">
    <property type="term" value="C:membrane"/>
    <property type="evidence" value="ECO:0007669"/>
    <property type="project" value="UniProtKB-SubCell"/>
</dbReference>
<dbReference type="SUPFAM" id="SSF49344">
    <property type="entry name" value="CBD9-like"/>
    <property type="match status" value="1"/>
</dbReference>
<evidence type="ECO:0000256" key="2">
    <source>
        <dbReference type="ARBA" id="ARBA00004370"/>
    </source>
</evidence>
<evidence type="ECO:0000259" key="12">
    <source>
        <dbReference type="PROSITE" id="PS50885"/>
    </source>
</evidence>
<evidence type="ECO:0000256" key="6">
    <source>
        <dbReference type="ARBA" id="ARBA00022692"/>
    </source>
</evidence>